<reference evidence="2 3" key="1">
    <citation type="journal article" date="2019" name="Int. J. Syst. Evol. Microbiol.">
        <title>The Global Catalogue of Microorganisms (GCM) 10K type strain sequencing project: providing services to taxonomists for standard genome sequencing and annotation.</title>
        <authorList>
            <consortium name="The Broad Institute Genomics Platform"/>
            <consortium name="The Broad Institute Genome Sequencing Center for Infectious Disease"/>
            <person name="Wu L."/>
            <person name="Ma J."/>
        </authorList>
    </citation>
    <scope>NUCLEOTIDE SEQUENCE [LARGE SCALE GENOMIC DNA]</scope>
    <source>
        <strain evidence="2 3">JCM 14193</strain>
    </source>
</reference>
<accession>A0ABN1A6V6</accession>
<comment type="caution">
    <text evidence="2">The sequence shown here is derived from an EMBL/GenBank/DDBJ whole genome shotgun (WGS) entry which is preliminary data.</text>
</comment>
<proteinExistence type="predicted"/>
<feature type="region of interest" description="Disordered" evidence="1">
    <location>
        <begin position="31"/>
        <end position="55"/>
    </location>
</feature>
<keyword evidence="3" id="KW-1185">Reference proteome</keyword>
<evidence type="ECO:0000313" key="3">
    <source>
        <dbReference type="Proteomes" id="UP001500740"/>
    </source>
</evidence>
<gene>
    <name evidence="2" type="ORF">GCM10008935_26100</name>
</gene>
<dbReference type="EMBL" id="BAAACZ010000025">
    <property type="protein sequence ID" value="GAA0469032.1"/>
    <property type="molecule type" value="Genomic_DNA"/>
</dbReference>
<protein>
    <submittedName>
        <fullName evidence="2">Uncharacterized protein</fullName>
    </submittedName>
</protein>
<dbReference type="RefSeq" id="WP_343784252.1">
    <property type="nucleotide sequence ID" value="NZ_BAAACZ010000025.1"/>
</dbReference>
<evidence type="ECO:0000313" key="2">
    <source>
        <dbReference type="EMBL" id="GAA0469032.1"/>
    </source>
</evidence>
<sequence length="197" mass="22600">MNKKLLLILSILIVVSLSVTGFIVFGNSDTANEEEKEDENEEIIEEEDEDEERNAVDEYQDAVDEAIGDEELSEDEMIDTAQSLLTRTYEMYLAHNEEEFEQAIADSYHDFDGVIDDLKDCCLNLNTYENLSMDFEDESVKQISSNRYEYSTTMTSTLNFIETGEESEVTENVSAIISTLDDEEKFLIESMNIERID</sequence>
<dbReference type="Proteomes" id="UP001500740">
    <property type="component" value="Unassembled WGS sequence"/>
</dbReference>
<organism evidence="2 3">
    <name type="scientific">Alkalibacillus silvisoli</name>
    <dbReference type="NCBI Taxonomy" id="392823"/>
    <lineage>
        <taxon>Bacteria</taxon>
        <taxon>Bacillati</taxon>
        <taxon>Bacillota</taxon>
        <taxon>Bacilli</taxon>
        <taxon>Bacillales</taxon>
        <taxon>Bacillaceae</taxon>
        <taxon>Alkalibacillus</taxon>
    </lineage>
</organism>
<name>A0ABN1A6V6_9BACI</name>
<evidence type="ECO:0000256" key="1">
    <source>
        <dbReference type="SAM" id="MobiDB-lite"/>
    </source>
</evidence>